<dbReference type="Gene3D" id="1.20.1250.20">
    <property type="entry name" value="MFS general substrate transporter like domains"/>
    <property type="match status" value="2"/>
</dbReference>
<keyword evidence="4 6" id="KW-1133">Transmembrane helix</keyword>
<keyword evidence="5 6" id="KW-0472">Membrane</keyword>
<feature type="transmembrane region" description="Helical" evidence="6">
    <location>
        <begin position="188"/>
        <end position="215"/>
    </location>
</feature>
<evidence type="ECO:0000259" key="7">
    <source>
        <dbReference type="PROSITE" id="PS50850"/>
    </source>
</evidence>
<feature type="domain" description="Major facilitator superfamily (MFS) profile" evidence="7">
    <location>
        <begin position="383"/>
        <end position="535"/>
    </location>
</feature>
<dbReference type="PANTHER" id="PTHR23504">
    <property type="entry name" value="MAJOR FACILITATOR SUPERFAMILY DOMAIN-CONTAINING PROTEIN 10"/>
    <property type="match status" value="1"/>
</dbReference>
<evidence type="ECO:0000256" key="1">
    <source>
        <dbReference type="ARBA" id="ARBA00004141"/>
    </source>
</evidence>
<dbReference type="PROSITE" id="PS50850">
    <property type="entry name" value="MFS"/>
    <property type="match status" value="1"/>
</dbReference>
<feature type="transmembrane region" description="Helical" evidence="6">
    <location>
        <begin position="456"/>
        <end position="478"/>
    </location>
</feature>
<dbReference type="PANTHER" id="PTHR23504:SF15">
    <property type="entry name" value="MAJOR FACILITATOR SUPERFAMILY (MFS) PROFILE DOMAIN-CONTAINING PROTEIN"/>
    <property type="match status" value="1"/>
</dbReference>
<dbReference type="GO" id="GO:0016020">
    <property type="term" value="C:membrane"/>
    <property type="evidence" value="ECO:0007669"/>
    <property type="project" value="UniProtKB-SubCell"/>
</dbReference>
<dbReference type="AlphaFoldDB" id="A0A0C3ABF8"/>
<feature type="transmembrane region" description="Helical" evidence="6">
    <location>
        <begin position="260"/>
        <end position="284"/>
    </location>
</feature>
<protein>
    <recommendedName>
        <fullName evidence="7">Major facilitator superfamily (MFS) profile domain-containing protein</fullName>
    </recommendedName>
</protein>
<dbReference type="InterPro" id="IPR011701">
    <property type="entry name" value="MFS"/>
</dbReference>
<accession>A0A0C3ABF8</accession>
<dbReference type="GO" id="GO:0022857">
    <property type="term" value="F:transmembrane transporter activity"/>
    <property type="evidence" value="ECO:0007669"/>
    <property type="project" value="InterPro"/>
</dbReference>
<dbReference type="SUPFAM" id="SSF103473">
    <property type="entry name" value="MFS general substrate transporter"/>
    <property type="match status" value="2"/>
</dbReference>
<sequence>MVWTTGAIIGPLVGGLLARPADRWPHTLGRLTFFCQYPYFLPCITAAFVSVSAFLVAAFLLNETLPHDLRHHGISGGSINVARQLEEVKSVSPQLPSTIEVIARPGASAVTHVQPSIEVVPYVVPVAEGFGSDSLHTSRMDTKHPTLRSLLVRPVLLTIINYAFLAFIDQCFVVLQPLMYSSSISVGGLGFSSFTIGMILGIWGVISGIISIFAFPKVLRKFGIRRLYMAAFASYLVCLAGFPIMSIFVQRSGSVDAKVWIVLVLQLVFYILANMGYGCIFLYINDGAPRSALGALNGLAQTTASTMRALAPSTASSLFAVSLERDVVRGNMVYMVLCAITAAGNPTNMSTCEVDAENTIIADEQTALLTRTVEKPTPLPRLQISIVLLLLLAEPITSQCIIPFINQLISELDVTGGDERKVGFFSGLIVSLFFAAEAVTVMQWSRLSDHIGRKPVLLTGLFGLFISMIFFGLSRTFWALVVSRCLAGVLNGNVGVMKSMMAELTDSTNIAQGLIVPQEAVDQITNTSFKSKDLP</sequence>
<feature type="transmembrane region" description="Helical" evidence="6">
    <location>
        <begin position="425"/>
        <end position="444"/>
    </location>
</feature>
<dbReference type="HOGENOM" id="CLU_509117_0_0_1"/>
<evidence type="ECO:0000313" key="9">
    <source>
        <dbReference type="Proteomes" id="UP000054166"/>
    </source>
</evidence>
<reference evidence="8 9" key="1">
    <citation type="submission" date="2014-04" db="EMBL/GenBank/DDBJ databases">
        <authorList>
            <consortium name="DOE Joint Genome Institute"/>
            <person name="Kuo A."/>
            <person name="Tarkka M."/>
            <person name="Buscot F."/>
            <person name="Kohler A."/>
            <person name="Nagy L.G."/>
            <person name="Floudas D."/>
            <person name="Copeland A."/>
            <person name="Barry K.W."/>
            <person name="Cichocki N."/>
            <person name="Veneault-Fourrey C."/>
            <person name="LaButti K."/>
            <person name="Lindquist E.A."/>
            <person name="Lipzen A."/>
            <person name="Lundell T."/>
            <person name="Morin E."/>
            <person name="Murat C."/>
            <person name="Sun H."/>
            <person name="Tunlid A."/>
            <person name="Henrissat B."/>
            <person name="Grigoriev I.V."/>
            <person name="Hibbett D.S."/>
            <person name="Martin F."/>
            <person name="Nordberg H.P."/>
            <person name="Cantor M.N."/>
            <person name="Hua S.X."/>
        </authorList>
    </citation>
    <scope>NUCLEOTIDE SEQUENCE [LARGE SCALE GENOMIC DNA]</scope>
    <source>
        <strain evidence="8 9">F 1598</strain>
    </source>
</reference>
<feature type="transmembrane region" description="Helical" evidence="6">
    <location>
        <begin position="227"/>
        <end position="248"/>
    </location>
</feature>
<keyword evidence="2" id="KW-0813">Transport</keyword>
<keyword evidence="9" id="KW-1185">Reference proteome</keyword>
<name>A0A0C3ABF8_PILCF</name>
<evidence type="ECO:0000256" key="4">
    <source>
        <dbReference type="ARBA" id="ARBA00022989"/>
    </source>
</evidence>
<dbReference type="Proteomes" id="UP000054166">
    <property type="component" value="Unassembled WGS sequence"/>
</dbReference>
<evidence type="ECO:0000256" key="3">
    <source>
        <dbReference type="ARBA" id="ARBA00022692"/>
    </source>
</evidence>
<dbReference type="EMBL" id="KN833494">
    <property type="protein sequence ID" value="KIM71098.1"/>
    <property type="molecule type" value="Genomic_DNA"/>
</dbReference>
<reference evidence="9" key="2">
    <citation type="submission" date="2015-01" db="EMBL/GenBank/DDBJ databases">
        <title>Evolutionary Origins and Diversification of the Mycorrhizal Mutualists.</title>
        <authorList>
            <consortium name="DOE Joint Genome Institute"/>
            <consortium name="Mycorrhizal Genomics Consortium"/>
            <person name="Kohler A."/>
            <person name="Kuo A."/>
            <person name="Nagy L.G."/>
            <person name="Floudas D."/>
            <person name="Copeland A."/>
            <person name="Barry K.W."/>
            <person name="Cichocki N."/>
            <person name="Veneault-Fourrey C."/>
            <person name="LaButti K."/>
            <person name="Lindquist E.A."/>
            <person name="Lipzen A."/>
            <person name="Lundell T."/>
            <person name="Morin E."/>
            <person name="Murat C."/>
            <person name="Riley R."/>
            <person name="Ohm R."/>
            <person name="Sun H."/>
            <person name="Tunlid A."/>
            <person name="Henrissat B."/>
            <person name="Grigoriev I.V."/>
            <person name="Hibbett D.S."/>
            <person name="Martin F."/>
        </authorList>
    </citation>
    <scope>NUCLEOTIDE SEQUENCE [LARGE SCALE GENOMIC DNA]</scope>
    <source>
        <strain evidence="9">F 1598</strain>
    </source>
</reference>
<dbReference type="InterPro" id="IPR036259">
    <property type="entry name" value="MFS_trans_sf"/>
</dbReference>
<dbReference type="Pfam" id="PF07690">
    <property type="entry name" value="MFS_1"/>
    <property type="match status" value="2"/>
</dbReference>
<gene>
    <name evidence="8" type="ORF">PILCRDRAFT_17383</name>
</gene>
<evidence type="ECO:0000256" key="2">
    <source>
        <dbReference type="ARBA" id="ARBA00022448"/>
    </source>
</evidence>
<evidence type="ECO:0000256" key="6">
    <source>
        <dbReference type="SAM" id="Phobius"/>
    </source>
</evidence>
<organism evidence="8 9">
    <name type="scientific">Piloderma croceum (strain F 1598)</name>
    <dbReference type="NCBI Taxonomy" id="765440"/>
    <lineage>
        <taxon>Eukaryota</taxon>
        <taxon>Fungi</taxon>
        <taxon>Dikarya</taxon>
        <taxon>Basidiomycota</taxon>
        <taxon>Agaricomycotina</taxon>
        <taxon>Agaricomycetes</taxon>
        <taxon>Agaricomycetidae</taxon>
        <taxon>Atheliales</taxon>
        <taxon>Atheliaceae</taxon>
        <taxon>Piloderma</taxon>
    </lineage>
</organism>
<comment type="subcellular location">
    <subcellularLocation>
        <location evidence="1">Membrane</location>
        <topology evidence="1">Multi-pass membrane protein</topology>
    </subcellularLocation>
</comment>
<proteinExistence type="predicted"/>
<evidence type="ECO:0000313" key="8">
    <source>
        <dbReference type="EMBL" id="KIM71098.1"/>
    </source>
</evidence>
<dbReference type="InParanoid" id="A0A0C3ABF8"/>
<feature type="transmembrane region" description="Helical" evidence="6">
    <location>
        <begin position="39"/>
        <end position="61"/>
    </location>
</feature>
<evidence type="ECO:0000256" key="5">
    <source>
        <dbReference type="ARBA" id="ARBA00023136"/>
    </source>
</evidence>
<dbReference type="OrthoDB" id="419616at2759"/>
<keyword evidence="3 6" id="KW-0812">Transmembrane</keyword>
<dbReference type="InterPro" id="IPR020846">
    <property type="entry name" value="MFS_dom"/>
</dbReference>
<feature type="transmembrane region" description="Helical" evidence="6">
    <location>
        <begin position="150"/>
        <end position="168"/>
    </location>
</feature>